<dbReference type="RefSeq" id="WP_188895250.1">
    <property type="nucleotide sequence ID" value="NZ_BMMZ01000004.1"/>
</dbReference>
<evidence type="ECO:0000313" key="5">
    <source>
        <dbReference type="Proteomes" id="UP000613840"/>
    </source>
</evidence>
<dbReference type="InterPro" id="IPR010994">
    <property type="entry name" value="RuvA_2-like"/>
</dbReference>
<organism evidence="4 5">
    <name type="scientific">Microlunatus endophyticus</name>
    <dbReference type="NCBI Taxonomy" id="1716077"/>
    <lineage>
        <taxon>Bacteria</taxon>
        <taxon>Bacillati</taxon>
        <taxon>Actinomycetota</taxon>
        <taxon>Actinomycetes</taxon>
        <taxon>Propionibacteriales</taxon>
        <taxon>Propionibacteriaceae</taxon>
        <taxon>Microlunatus</taxon>
    </lineage>
</organism>
<feature type="domain" description="Helix-hairpin-helix DNA-binding motif class 1" evidence="3">
    <location>
        <begin position="318"/>
        <end position="337"/>
    </location>
</feature>
<reference evidence="4" key="2">
    <citation type="submission" date="2020-09" db="EMBL/GenBank/DDBJ databases">
        <authorList>
            <person name="Sun Q."/>
            <person name="Zhou Y."/>
        </authorList>
    </citation>
    <scope>NUCLEOTIDE SEQUENCE</scope>
    <source>
        <strain evidence="4">CGMCC 4.7306</strain>
    </source>
</reference>
<dbReference type="GO" id="GO:0003677">
    <property type="term" value="F:DNA binding"/>
    <property type="evidence" value="ECO:0007669"/>
    <property type="project" value="InterPro"/>
</dbReference>
<keyword evidence="2" id="KW-0472">Membrane</keyword>
<keyword evidence="2" id="KW-1133">Transmembrane helix</keyword>
<comment type="caution">
    <text evidence="4">The sequence shown here is derived from an EMBL/GenBank/DDBJ whole genome shotgun (WGS) entry which is preliminary data.</text>
</comment>
<dbReference type="GO" id="GO:0006281">
    <property type="term" value="P:DNA repair"/>
    <property type="evidence" value="ECO:0007669"/>
    <property type="project" value="InterPro"/>
</dbReference>
<proteinExistence type="predicted"/>
<feature type="region of interest" description="Disordered" evidence="1">
    <location>
        <begin position="1"/>
        <end position="59"/>
    </location>
</feature>
<dbReference type="SMART" id="SM00278">
    <property type="entry name" value="HhH1"/>
    <property type="match status" value="2"/>
</dbReference>
<name>A0A917S7P2_9ACTN</name>
<feature type="compositionally biased region" description="Basic and acidic residues" evidence="1">
    <location>
        <begin position="8"/>
        <end position="18"/>
    </location>
</feature>
<feature type="transmembrane region" description="Helical" evidence="2">
    <location>
        <begin position="98"/>
        <end position="117"/>
    </location>
</feature>
<evidence type="ECO:0000259" key="3">
    <source>
        <dbReference type="SMART" id="SM00278"/>
    </source>
</evidence>
<dbReference type="PANTHER" id="PTHR21180:SF32">
    <property type="entry name" value="ENDONUCLEASE_EXONUCLEASE_PHOSPHATASE FAMILY DOMAIN-CONTAINING PROTEIN 1"/>
    <property type="match status" value="1"/>
</dbReference>
<dbReference type="AlphaFoldDB" id="A0A917S7P2"/>
<keyword evidence="2" id="KW-0812">Transmembrane</keyword>
<gene>
    <name evidence="4" type="ORF">GCM10011575_21240</name>
</gene>
<dbReference type="GO" id="GO:0015627">
    <property type="term" value="C:type II protein secretion system complex"/>
    <property type="evidence" value="ECO:0007669"/>
    <property type="project" value="TreeGrafter"/>
</dbReference>
<sequence length="340" mass="34430">MSGLDQGAESRRRAEDQLARLLGTEPRHAGQDGFPDEDGFQNSSGALEDDDWSDSDVGPVVRPELTAARTTRSADTGGVIRRFWEERFGGWAFGPPQLVVIVVIVLLGLGLVGWSVLRARPVALASGTGVGGSAAPTPAVTEGAQSASTPSSPHAPAPPTAETTTPSPTSSSAAPVIKVHVLGAVKHPGVVTLAVGARVQDALDRAGGVTKAADLGDLNLAQPIADGQQIYIAHDGGQSQVRDPVTVPAGGGAVSPGSDPTAATGSGSSGATAGSAAAPVNLNTATVDELDELPGVGPVTAQKIIDWRAQHGRFDSTEQLQEVDGIGPKTYADLASMVTV</sequence>
<accession>A0A917S7P2</accession>
<feature type="domain" description="Helix-hairpin-helix DNA-binding motif class 1" evidence="3">
    <location>
        <begin position="288"/>
        <end position="307"/>
    </location>
</feature>
<protein>
    <recommendedName>
        <fullName evidence="3">Helix-hairpin-helix DNA-binding motif class 1 domain-containing protein</fullName>
    </recommendedName>
</protein>
<evidence type="ECO:0000256" key="2">
    <source>
        <dbReference type="SAM" id="Phobius"/>
    </source>
</evidence>
<dbReference type="SUPFAM" id="SSF47781">
    <property type="entry name" value="RuvA domain 2-like"/>
    <property type="match status" value="1"/>
</dbReference>
<dbReference type="Gene3D" id="3.10.560.10">
    <property type="entry name" value="Outer membrane lipoprotein wza domain like"/>
    <property type="match status" value="1"/>
</dbReference>
<keyword evidence="5" id="KW-1185">Reference proteome</keyword>
<feature type="compositionally biased region" description="Low complexity" evidence="1">
    <location>
        <begin position="160"/>
        <end position="172"/>
    </location>
</feature>
<dbReference type="Pfam" id="PF12836">
    <property type="entry name" value="HHH_3"/>
    <property type="match status" value="1"/>
</dbReference>
<reference evidence="4" key="1">
    <citation type="journal article" date="2014" name="Int. J. Syst. Evol. Microbiol.">
        <title>Complete genome sequence of Corynebacterium casei LMG S-19264T (=DSM 44701T), isolated from a smear-ripened cheese.</title>
        <authorList>
            <consortium name="US DOE Joint Genome Institute (JGI-PGF)"/>
            <person name="Walter F."/>
            <person name="Albersmeier A."/>
            <person name="Kalinowski J."/>
            <person name="Ruckert C."/>
        </authorList>
    </citation>
    <scope>NUCLEOTIDE SEQUENCE</scope>
    <source>
        <strain evidence="4">CGMCC 4.7306</strain>
    </source>
</reference>
<dbReference type="InterPro" id="IPR051675">
    <property type="entry name" value="Endo/Exo/Phosphatase_dom_1"/>
</dbReference>
<dbReference type="Pfam" id="PF10531">
    <property type="entry name" value="SLBB"/>
    <property type="match status" value="1"/>
</dbReference>
<dbReference type="PANTHER" id="PTHR21180">
    <property type="entry name" value="ENDONUCLEASE/EXONUCLEASE/PHOSPHATASE FAMILY DOMAIN-CONTAINING PROTEIN 1"/>
    <property type="match status" value="1"/>
</dbReference>
<dbReference type="InterPro" id="IPR004509">
    <property type="entry name" value="Competence_ComEA_HhH"/>
</dbReference>
<dbReference type="InterPro" id="IPR003583">
    <property type="entry name" value="Hlx-hairpin-Hlx_DNA-bd_motif"/>
</dbReference>
<evidence type="ECO:0000256" key="1">
    <source>
        <dbReference type="SAM" id="MobiDB-lite"/>
    </source>
</evidence>
<dbReference type="GO" id="GO:0015628">
    <property type="term" value="P:protein secretion by the type II secretion system"/>
    <property type="evidence" value="ECO:0007669"/>
    <property type="project" value="TreeGrafter"/>
</dbReference>
<feature type="region of interest" description="Disordered" evidence="1">
    <location>
        <begin position="246"/>
        <end position="275"/>
    </location>
</feature>
<feature type="region of interest" description="Disordered" evidence="1">
    <location>
        <begin position="127"/>
        <end position="172"/>
    </location>
</feature>
<evidence type="ECO:0000313" key="4">
    <source>
        <dbReference type="EMBL" id="GGL62452.1"/>
    </source>
</evidence>
<dbReference type="EMBL" id="BMMZ01000004">
    <property type="protein sequence ID" value="GGL62452.1"/>
    <property type="molecule type" value="Genomic_DNA"/>
</dbReference>
<dbReference type="Gene3D" id="1.10.150.320">
    <property type="entry name" value="Photosystem II 12 kDa extrinsic protein"/>
    <property type="match status" value="1"/>
</dbReference>
<dbReference type="Proteomes" id="UP000613840">
    <property type="component" value="Unassembled WGS sequence"/>
</dbReference>
<dbReference type="InterPro" id="IPR019554">
    <property type="entry name" value="Soluble_ligand-bd"/>
</dbReference>
<feature type="compositionally biased region" description="Low complexity" evidence="1">
    <location>
        <begin position="261"/>
        <end position="275"/>
    </location>
</feature>
<dbReference type="NCBIfam" id="TIGR00426">
    <property type="entry name" value="competence protein ComEA helix-hairpin-helix repeat region"/>
    <property type="match status" value="1"/>
</dbReference>